<dbReference type="Pfam" id="PF00561">
    <property type="entry name" value="Abhydrolase_1"/>
    <property type="match status" value="1"/>
</dbReference>
<proteinExistence type="predicted"/>
<accession>A0ABQ4QS30</accession>
<evidence type="ECO:0000313" key="4">
    <source>
        <dbReference type="EMBL" id="GJD47496.1"/>
    </source>
</evidence>
<name>A0ABQ4QS30_9HYPH</name>
<evidence type="ECO:0000256" key="1">
    <source>
        <dbReference type="ARBA" id="ARBA00022801"/>
    </source>
</evidence>
<keyword evidence="5" id="KW-1185">Reference proteome</keyword>
<dbReference type="EMBL" id="BPQH01000001">
    <property type="protein sequence ID" value="GJD47496.1"/>
    <property type="molecule type" value="Genomic_DNA"/>
</dbReference>
<dbReference type="InterPro" id="IPR000073">
    <property type="entry name" value="AB_hydrolase_1"/>
</dbReference>
<gene>
    <name evidence="4" type="primary">ephA_1</name>
    <name evidence="4" type="ORF">OPKNFCMD_0204</name>
</gene>
<reference evidence="4" key="1">
    <citation type="journal article" date="2021" name="Front. Microbiol.">
        <title>Comprehensive Comparative Genomics and Phenotyping of Methylobacterium Species.</title>
        <authorList>
            <person name="Alessa O."/>
            <person name="Ogura Y."/>
            <person name="Fujitani Y."/>
            <person name="Takami H."/>
            <person name="Hayashi T."/>
            <person name="Sahin N."/>
            <person name="Tani A."/>
        </authorList>
    </citation>
    <scope>NUCLEOTIDE SEQUENCE</scope>
    <source>
        <strain evidence="4">KCTC 52305</strain>
    </source>
</reference>
<dbReference type="Proteomes" id="UP001055167">
    <property type="component" value="Unassembled WGS sequence"/>
</dbReference>
<dbReference type="InterPro" id="IPR000639">
    <property type="entry name" value="Epox_hydrolase-like"/>
</dbReference>
<organism evidence="4 5">
    <name type="scientific">Methylobacterium crusticola</name>
    <dbReference type="NCBI Taxonomy" id="1697972"/>
    <lineage>
        <taxon>Bacteria</taxon>
        <taxon>Pseudomonadati</taxon>
        <taxon>Pseudomonadota</taxon>
        <taxon>Alphaproteobacteria</taxon>
        <taxon>Hyphomicrobiales</taxon>
        <taxon>Methylobacteriaceae</taxon>
        <taxon>Methylobacterium</taxon>
    </lineage>
</organism>
<reference evidence="4" key="2">
    <citation type="submission" date="2021-08" db="EMBL/GenBank/DDBJ databases">
        <authorList>
            <person name="Tani A."/>
            <person name="Ola A."/>
            <person name="Ogura Y."/>
            <person name="Katsura K."/>
            <person name="Hayashi T."/>
        </authorList>
    </citation>
    <scope>NUCLEOTIDE SEQUENCE</scope>
    <source>
        <strain evidence="4">KCTC 52305</strain>
    </source>
</reference>
<feature type="region of interest" description="Disordered" evidence="2">
    <location>
        <begin position="288"/>
        <end position="324"/>
    </location>
</feature>
<sequence length="324" mass="34797">MTQTPEPATRAIRVRGQTLNVAEAGPETGPLVVLLHGFPEFWWGWRHQIGPLAEAGMRVVAPDQRGYNLSSKPDDLAAYHLDRLAADVIGLADAYGRDRISVVGHDWGGLVAWWAAAQHPGRIERAAILNAPHPDVFGAYARRHPSQALRSTYVGLFQLPWLPEAALRAGGFLGLRRALATSSRPGTFTPADLDRYAAAWRQPGALTGMLNWYRALRLARRAAPAPVRPPVLVLWGEKDTALETGLARASLALCEAGSARWFPEATHWVQHEEVAAVNAALLAFLAPARTGAPPPGAGRDPDAGPLPETGQDLSARPTPDPAPG</sequence>
<dbReference type="Gene3D" id="3.40.50.1820">
    <property type="entry name" value="alpha/beta hydrolase"/>
    <property type="match status" value="1"/>
</dbReference>
<comment type="caution">
    <text evidence="4">The sequence shown here is derived from an EMBL/GenBank/DDBJ whole genome shotgun (WGS) entry which is preliminary data.</text>
</comment>
<evidence type="ECO:0000256" key="2">
    <source>
        <dbReference type="SAM" id="MobiDB-lite"/>
    </source>
</evidence>
<dbReference type="InterPro" id="IPR029058">
    <property type="entry name" value="AB_hydrolase_fold"/>
</dbReference>
<dbReference type="PRINTS" id="PR00412">
    <property type="entry name" value="EPOXHYDRLASE"/>
</dbReference>
<evidence type="ECO:0000259" key="3">
    <source>
        <dbReference type="Pfam" id="PF00561"/>
    </source>
</evidence>
<dbReference type="RefSeq" id="WP_203236161.1">
    <property type="nucleotide sequence ID" value="NZ_BPQH01000001.1"/>
</dbReference>
<dbReference type="PANTHER" id="PTHR43329">
    <property type="entry name" value="EPOXIDE HYDROLASE"/>
    <property type="match status" value="1"/>
</dbReference>
<evidence type="ECO:0000313" key="5">
    <source>
        <dbReference type="Proteomes" id="UP001055167"/>
    </source>
</evidence>
<keyword evidence="1 4" id="KW-0378">Hydrolase</keyword>
<protein>
    <submittedName>
        <fullName evidence="4">Epoxide hydrolase A</fullName>
    </submittedName>
</protein>
<feature type="domain" description="AB hydrolase-1" evidence="3">
    <location>
        <begin position="30"/>
        <end position="273"/>
    </location>
</feature>
<dbReference type="SUPFAM" id="SSF53474">
    <property type="entry name" value="alpha/beta-Hydrolases"/>
    <property type="match status" value="1"/>
</dbReference>
<dbReference type="GO" id="GO:0016787">
    <property type="term" value="F:hydrolase activity"/>
    <property type="evidence" value="ECO:0007669"/>
    <property type="project" value="UniProtKB-KW"/>
</dbReference>
<dbReference type="PRINTS" id="PR00111">
    <property type="entry name" value="ABHYDROLASE"/>
</dbReference>